<dbReference type="EMBL" id="CP001867">
    <property type="protein sequence ID" value="ADB77273.1"/>
    <property type="molecule type" value="Genomic_DNA"/>
</dbReference>
<dbReference type="InterPro" id="IPR058548">
    <property type="entry name" value="MlaB-like_STAS"/>
</dbReference>
<dbReference type="AlphaFoldDB" id="D2S5L7"/>
<evidence type="ECO:0000259" key="1">
    <source>
        <dbReference type="PROSITE" id="PS50801"/>
    </source>
</evidence>
<dbReference type="Pfam" id="PF13466">
    <property type="entry name" value="STAS_2"/>
    <property type="match status" value="1"/>
</dbReference>
<protein>
    <submittedName>
        <fullName evidence="2">Anti-sigma-factor antagonist</fullName>
    </submittedName>
</protein>
<feature type="domain" description="STAS" evidence="1">
    <location>
        <begin position="30"/>
        <end position="128"/>
    </location>
</feature>
<dbReference type="InterPro" id="IPR036513">
    <property type="entry name" value="STAS_dom_sf"/>
</dbReference>
<proteinExistence type="predicted"/>
<dbReference type="CDD" id="cd07043">
    <property type="entry name" value="STAS_anti-anti-sigma_factors"/>
    <property type="match status" value="1"/>
</dbReference>
<dbReference type="KEGG" id="gob:Gobs_4732"/>
<evidence type="ECO:0000313" key="3">
    <source>
        <dbReference type="Proteomes" id="UP000001382"/>
    </source>
</evidence>
<dbReference type="eggNOG" id="COG1366">
    <property type="taxonomic scope" value="Bacteria"/>
</dbReference>
<dbReference type="PROSITE" id="PS50801">
    <property type="entry name" value="STAS"/>
    <property type="match status" value="1"/>
</dbReference>
<organism evidence="2 3">
    <name type="scientific">Geodermatophilus obscurus (strain ATCC 25078 / DSM 43160 / JCM 3152 / CCUG 61914 / KCC A-0152 / KCTC 9177 / NBRC 13315 / NRRL B-3577 / G-20)</name>
    <dbReference type="NCBI Taxonomy" id="526225"/>
    <lineage>
        <taxon>Bacteria</taxon>
        <taxon>Bacillati</taxon>
        <taxon>Actinomycetota</taxon>
        <taxon>Actinomycetes</taxon>
        <taxon>Geodermatophilales</taxon>
        <taxon>Geodermatophilaceae</taxon>
        <taxon>Geodermatophilus</taxon>
    </lineage>
</organism>
<reference evidence="2 3" key="1">
    <citation type="journal article" date="2010" name="Stand. Genomic Sci.">
        <title>Complete genome sequence of Geodermatophilus obscurus type strain (G-20).</title>
        <authorList>
            <person name="Ivanova N."/>
            <person name="Sikorski J."/>
            <person name="Jando M."/>
            <person name="Munk C."/>
            <person name="Lapidus A."/>
            <person name="Glavina Del Rio T."/>
            <person name="Copeland A."/>
            <person name="Tice H."/>
            <person name="Cheng J.-F."/>
            <person name="Lucas S."/>
            <person name="Chen F."/>
            <person name="Nolan M."/>
            <person name="Bruce D."/>
            <person name="Goodwin L."/>
            <person name="Pitluck S."/>
            <person name="Mavromatis K."/>
            <person name="Mikhailova N."/>
            <person name="Pati A."/>
            <person name="Chen A."/>
            <person name="Palaniappan K."/>
            <person name="Land M."/>
            <person name="Hauser L."/>
            <person name="Chang Y.-J."/>
            <person name="Jeffries C.D."/>
            <person name="Meincke L."/>
            <person name="Brettin T."/>
            <person name="Detter J.C."/>
            <person name="Detter J.C."/>
            <person name="Rohde M."/>
            <person name="Goeker M."/>
            <person name="Bristow J."/>
            <person name="Eisen J.A."/>
            <person name="Markowitz V."/>
            <person name="Hugenholtz P."/>
            <person name="Kyrpides N.C."/>
            <person name="Klenk H.-P."/>
        </authorList>
    </citation>
    <scope>NUCLEOTIDE SEQUENCE [LARGE SCALE GENOMIC DNA]</scope>
    <source>
        <strain evidence="3">ATCC 25078 / DSM 43160 / JCM 3152 / KCC A-0152 / KCTC 9177 / NBRC 13315 / NRRL B-3577 / G-20</strain>
    </source>
</reference>
<keyword evidence="3" id="KW-1185">Reference proteome</keyword>
<dbReference type="Gene3D" id="3.30.750.24">
    <property type="entry name" value="STAS domain"/>
    <property type="match status" value="1"/>
</dbReference>
<name>D2S5L7_GEOOG</name>
<dbReference type="InterPro" id="IPR002645">
    <property type="entry name" value="STAS_dom"/>
</dbReference>
<dbReference type="STRING" id="526225.Gobs_4732"/>
<evidence type="ECO:0000313" key="2">
    <source>
        <dbReference type="EMBL" id="ADB77273.1"/>
    </source>
</evidence>
<dbReference type="RefSeq" id="WP_012950696.1">
    <property type="nucleotide sequence ID" value="NC_013757.1"/>
</dbReference>
<dbReference type="Proteomes" id="UP000001382">
    <property type="component" value="Chromosome"/>
</dbReference>
<sequence>MPVLSWDAAGPRHGGPQSFQVRIDLVGCRVDLAGHLDRRTVHLLHDAISTLLLTDGDTWVVDASHVTACDPAGIRGLGTAYRRALRHDRRLGLTGAPPFLHQELIRLRLDHHLLDGDRAATVPDPLSV</sequence>
<dbReference type="SUPFAM" id="SSF52091">
    <property type="entry name" value="SpoIIaa-like"/>
    <property type="match status" value="1"/>
</dbReference>
<gene>
    <name evidence="2" type="ordered locus">Gobs_4732</name>
</gene>
<reference evidence="3" key="2">
    <citation type="submission" date="2010-01" db="EMBL/GenBank/DDBJ databases">
        <title>The complete genome of Geodermatophilus obscurus DSM 43160.</title>
        <authorList>
            <consortium name="US DOE Joint Genome Institute (JGI-PGF)"/>
            <person name="Lucas S."/>
            <person name="Copeland A."/>
            <person name="Lapidus A."/>
            <person name="Glavina del Rio T."/>
            <person name="Dalin E."/>
            <person name="Tice H."/>
            <person name="Bruce D."/>
            <person name="Goodwin L."/>
            <person name="Pitluck S."/>
            <person name="Kyrpides N."/>
            <person name="Mavromatis K."/>
            <person name="Ivanova N."/>
            <person name="Munk A.C."/>
            <person name="Brettin T."/>
            <person name="Detter J.C."/>
            <person name="Han C."/>
            <person name="Larimer F."/>
            <person name="Land M."/>
            <person name="Hauser L."/>
            <person name="Markowitz V."/>
            <person name="Cheng J.-F."/>
            <person name="Hugenholtz P."/>
            <person name="Woyke T."/>
            <person name="Wu D."/>
            <person name="Jando M."/>
            <person name="Schneider S."/>
            <person name="Klenk H.-P."/>
            <person name="Eisen J.A."/>
        </authorList>
    </citation>
    <scope>NUCLEOTIDE SEQUENCE [LARGE SCALE GENOMIC DNA]</scope>
    <source>
        <strain evidence="3">ATCC 25078 / DSM 43160 / JCM 3152 / KCC A-0152 / KCTC 9177 / NBRC 13315 / NRRL B-3577 / G-20</strain>
    </source>
</reference>
<dbReference type="HOGENOM" id="CLU_160599_0_0_11"/>
<accession>D2S5L7</accession>